<comment type="function">
    <text evidence="6">In eubacteria ppGpp (guanosine 3'-diphosphate 5'-diphosphate) is a mediator of the stringent response that coordinates a variety of cellular activities in response to changes in nutritional abundance.</text>
</comment>
<dbReference type="PANTHER" id="PTHR21262">
    <property type="entry name" value="GUANOSINE-3',5'-BIS DIPHOSPHATE 3'-PYROPHOSPHOHYDROLASE"/>
    <property type="match status" value="1"/>
</dbReference>
<dbReference type="InterPro" id="IPR045600">
    <property type="entry name" value="RelA/SpoT_AH_RIS"/>
</dbReference>
<dbReference type="InterPro" id="IPR004811">
    <property type="entry name" value="RelA/Spo_fam"/>
</dbReference>
<dbReference type="Gene3D" id="3.30.70.260">
    <property type="match status" value="1"/>
</dbReference>
<evidence type="ECO:0000256" key="1">
    <source>
        <dbReference type="ARBA" id="ARBA00019852"/>
    </source>
</evidence>
<evidence type="ECO:0000256" key="6">
    <source>
        <dbReference type="RuleBase" id="RU003847"/>
    </source>
</evidence>
<dbReference type="InterPro" id="IPR012675">
    <property type="entry name" value="Beta-grasp_dom_sf"/>
</dbReference>
<dbReference type="SUPFAM" id="SSF109604">
    <property type="entry name" value="HD-domain/PDEase-like"/>
    <property type="match status" value="1"/>
</dbReference>
<feature type="domain" description="TGS" evidence="9">
    <location>
        <begin position="389"/>
        <end position="452"/>
    </location>
</feature>
<comment type="similarity">
    <text evidence="6">Belongs to the relA/spoT family.</text>
</comment>
<dbReference type="Gene3D" id="3.30.460.10">
    <property type="entry name" value="Beta Polymerase, domain 2"/>
    <property type="match status" value="1"/>
</dbReference>
<feature type="domain" description="ACT" evidence="8">
    <location>
        <begin position="659"/>
        <end position="731"/>
    </location>
</feature>
<dbReference type="Pfam" id="PF04607">
    <property type="entry name" value="RelA_SpoT"/>
    <property type="match status" value="1"/>
</dbReference>
<dbReference type="SUPFAM" id="SSF81271">
    <property type="entry name" value="TGS-like"/>
    <property type="match status" value="1"/>
</dbReference>
<dbReference type="PANTHER" id="PTHR21262:SF31">
    <property type="entry name" value="GTP PYROPHOSPHOKINASE"/>
    <property type="match status" value="1"/>
</dbReference>
<evidence type="ECO:0000256" key="4">
    <source>
        <dbReference type="ARBA" id="ARBA00032407"/>
    </source>
</evidence>
<reference evidence="11" key="1">
    <citation type="journal article" date="2019" name="Int. J. Syst. Evol. Microbiol.">
        <title>The Global Catalogue of Microorganisms (GCM) 10K type strain sequencing project: providing services to taxonomists for standard genome sequencing and annotation.</title>
        <authorList>
            <consortium name="The Broad Institute Genomics Platform"/>
            <consortium name="The Broad Institute Genome Sequencing Center for Infectious Disease"/>
            <person name="Wu L."/>
            <person name="Ma J."/>
        </authorList>
    </citation>
    <scope>NUCLEOTIDE SEQUENCE [LARGE SCALE GENOMIC DNA]</scope>
    <source>
        <strain evidence="11">JCM 18204</strain>
    </source>
</reference>
<dbReference type="SUPFAM" id="SSF81301">
    <property type="entry name" value="Nucleotidyltransferase"/>
    <property type="match status" value="1"/>
</dbReference>
<sequence>MSVSAATPLDVLFAMPPVASLGAPWRQALAQAAGPEPLPDEVLAQLGDTLAALARLNADGDVVLATILHDLPAWRARIDPQLAKTWPSVATLLEGQRAAAQVWTLHAADAGGRNAEGLRRLLLVMVKDLRVVPVLLARQLALMHAAGRRPEAERRALAQLTRDIHAPLANRLGIWQLKWELEDLAFRHLEPETYQKIARSLDEKRGDRERYIEQVKRELGEALKAQGVDAEVAGRPKHITSIWKKMQKKGVPISELYDLRAVRLIVEDVPSCYLVLGVVHSIWSPIPNRVDDYIARPKRNDYRSLHTAVVGPEGKTLEVQIRTHDMHAQAELGVAAHWRYKEGRSAPADASLDRKIEWMRRLLDGGRDDADNDHDSGRRLANALDSELIEDRIYTLTPQGDVIDLPNGATPLDFAYHVHTMVGHRCRGAKVDGRIVPLDYKLRSGERIEILTAKTAEPRRDWLVAANGFLASGRSRDKVRAWFHKLDRARNVQAGREMLEKELRRLSLLQADLAPMVAKFNVPSVEDLYVLVALGDVGPHQVGRALLDHERSRQDAGAAADSGRGEQSRGELARAPPKIAPKPVSGSAFTVVGVDNMLVQIARCCQPLPGEPIAGYLTRGRGVSVHRADCAAFLRLSAGQPQRVLSVEWGRTGGGHSANVVVDAVDRRWLLKDLTNLIAQDDAHVLSIQSEGREGSRVRLRLRLRVRDHEQLSRLLGRIDSLPGVETVRRA</sequence>
<evidence type="ECO:0000313" key="11">
    <source>
        <dbReference type="Proteomes" id="UP001499959"/>
    </source>
</evidence>
<dbReference type="InterPro" id="IPR007685">
    <property type="entry name" value="RelA_SpoT"/>
</dbReference>
<comment type="pathway">
    <text evidence="2">Purine metabolism.</text>
</comment>
<dbReference type="SUPFAM" id="SSF55021">
    <property type="entry name" value="ACT-like"/>
    <property type="match status" value="1"/>
</dbReference>
<comment type="caution">
    <text evidence="10">The sequence shown here is derived from an EMBL/GenBank/DDBJ whole genome shotgun (WGS) entry which is preliminary data.</text>
</comment>
<dbReference type="CDD" id="cd01668">
    <property type="entry name" value="TGS_RSH"/>
    <property type="match status" value="1"/>
</dbReference>
<evidence type="ECO:0000259" key="8">
    <source>
        <dbReference type="PROSITE" id="PS51671"/>
    </source>
</evidence>
<dbReference type="InterPro" id="IPR012676">
    <property type="entry name" value="TGS-like"/>
</dbReference>
<evidence type="ECO:0000256" key="5">
    <source>
        <dbReference type="ARBA" id="ARBA00033308"/>
    </source>
</evidence>
<dbReference type="SMART" id="SM00954">
    <property type="entry name" value="RelA_SpoT"/>
    <property type="match status" value="1"/>
</dbReference>
<dbReference type="NCBIfam" id="TIGR00691">
    <property type="entry name" value="spoT_relA"/>
    <property type="match status" value="1"/>
</dbReference>
<dbReference type="Proteomes" id="UP001499959">
    <property type="component" value="Unassembled WGS sequence"/>
</dbReference>
<feature type="region of interest" description="Disordered" evidence="7">
    <location>
        <begin position="550"/>
        <end position="581"/>
    </location>
</feature>
<evidence type="ECO:0000313" key="10">
    <source>
        <dbReference type="EMBL" id="GAA4784586.1"/>
    </source>
</evidence>
<dbReference type="InterPro" id="IPR004095">
    <property type="entry name" value="TGS"/>
</dbReference>
<dbReference type="InterPro" id="IPR043519">
    <property type="entry name" value="NT_sf"/>
</dbReference>
<evidence type="ECO:0000259" key="9">
    <source>
        <dbReference type="PROSITE" id="PS51880"/>
    </source>
</evidence>
<dbReference type="Pfam" id="PF19296">
    <property type="entry name" value="RelA_AH_RIS"/>
    <property type="match status" value="1"/>
</dbReference>
<organism evidence="10 11">
    <name type="scientific">Lysobacter hankyongensis</name>
    <dbReference type="NCBI Taxonomy" id="1176535"/>
    <lineage>
        <taxon>Bacteria</taxon>
        <taxon>Pseudomonadati</taxon>
        <taxon>Pseudomonadota</taxon>
        <taxon>Gammaproteobacteria</taxon>
        <taxon>Lysobacterales</taxon>
        <taxon>Lysobacteraceae</taxon>
        <taxon>Lysobacter</taxon>
    </lineage>
</organism>
<dbReference type="Pfam" id="PF13291">
    <property type="entry name" value="ACT_4"/>
    <property type="match status" value="1"/>
</dbReference>
<keyword evidence="11" id="KW-1185">Reference proteome</keyword>
<feature type="compositionally biased region" description="Basic and acidic residues" evidence="7">
    <location>
        <begin position="563"/>
        <end position="572"/>
    </location>
</feature>
<protein>
    <recommendedName>
        <fullName evidence="1">GTP pyrophosphokinase</fullName>
    </recommendedName>
    <alternativeName>
        <fullName evidence="4">(p)ppGpp synthase</fullName>
    </alternativeName>
    <alternativeName>
        <fullName evidence="3">ATP:GTP 3'-pyrophosphotransferase</fullName>
    </alternativeName>
    <alternativeName>
        <fullName evidence="5">ppGpp synthase I</fullName>
    </alternativeName>
</protein>
<dbReference type="Gene3D" id="3.10.20.30">
    <property type="match status" value="1"/>
</dbReference>
<dbReference type="InterPro" id="IPR045865">
    <property type="entry name" value="ACT-like_dom_sf"/>
</dbReference>
<dbReference type="EMBL" id="BAABJE010000001">
    <property type="protein sequence ID" value="GAA4784586.1"/>
    <property type="molecule type" value="Genomic_DNA"/>
</dbReference>
<evidence type="ECO:0000256" key="7">
    <source>
        <dbReference type="SAM" id="MobiDB-lite"/>
    </source>
</evidence>
<evidence type="ECO:0000256" key="3">
    <source>
        <dbReference type="ARBA" id="ARBA00029754"/>
    </source>
</evidence>
<proteinExistence type="inferred from homology"/>
<name>A0ABP9APV3_9GAMM</name>
<dbReference type="Gene3D" id="1.10.3210.10">
    <property type="entry name" value="Hypothetical protein af1432"/>
    <property type="match status" value="1"/>
</dbReference>
<dbReference type="PROSITE" id="PS51880">
    <property type="entry name" value="TGS"/>
    <property type="match status" value="1"/>
</dbReference>
<dbReference type="InterPro" id="IPR033655">
    <property type="entry name" value="TGS_RelA/SpoT"/>
</dbReference>
<dbReference type="InterPro" id="IPR002912">
    <property type="entry name" value="ACT_dom"/>
</dbReference>
<dbReference type="PROSITE" id="PS51671">
    <property type="entry name" value="ACT"/>
    <property type="match status" value="1"/>
</dbReference>
<dbReference type="Pfam" id="PF13328">
    <property type="entry name" value="HD_4"/>
    <property type="match status" value="1"/>
</dbReference>
<dbReference type="Pfam" id="PF02824">
    <property type="entry name" value="TGS"/>
    <property type="match status" value="1"/>
</dbReference>
<accession>A0ABP9APV3</accession>
<gene>
    <name evidence="10" type="ORF">GCM10023307_06630</name>
</gene>
<evidence type="ECO:0000256" key="2">
    <source>
        <dbReference type="ARBA" id="ARBA00025704"/>
    </source>
</evidence>
<dbReference type="CDD" id="cd05399">
    <property type="entry name" value="NT_Rel-Spo_like"/>
    <property type="match status" value="1"/>
</dbReference>